<dbReference type="RefSeq" id="WP_279933077.1">
    <property type="nucleotide sequence ID" value="NZ_JARWBG010000081.1"/>
</dbReference>
<dbReference type="InterPro" id="IPR017961">
    <property type="entry name" value="DNA_pol_Y-fam_little_finger"/>
</dbReference>
<feature type="domain" description="UmuC" evidence="4">
    <location>
        <begin position="32"/>
        <end position="134"/>
    </location>
</feature>
<evidence type="ECO:0000313" key="6">
    <source>
        <dbReference type="Proteomes" id="UP001223144"/>
    </source>
</evidence>
<comment type="function">
    <text evidence="3">Poorly processive, error-prone DNA polymerase involved in untargeted mutagenesis. Copies undamaged DNA at stalled replication forks, which arise in vivo from mismatched or misaligned primer ends. These misaligned primers can be extended by PolIV. Exhibits no 3'-5' exonuclease (proofreading) activity. May be involved in translesional synthesis, in conjunction with the beta clamp from PolIII.</text>
</comment>
<reference evidence="5 6" key="1">
    <citation type="submission" date="2023-04" db="EMBL/GenBank/DDBJ databases">
        <title>Streptomyces chengmaiensis sp. nov. isolated from the stem of mangrove plant in Hainan.</title>
        <authorList>
            <person name="Huang X."/>
            <person name="Zhou S."/>
            <person name="Chu X."/>
            <person name="Xie Y."/>
            <person name="Lin Y."/>
        </authorList>
    </citation>
    <scope>NUCLEOTIDE SEQUENCE [LARGE SCALE GENOMIC DNA]</scope>
    <source>
        <strain evidence="5 6">HNM0663</strain>
    </source>
</reference>
<keyword evidence="2" id="KW-0227">DNA damage</keyword>
<evidence type="ECO:0000259" key="4">
    <source>
        <dbReference type="PROSITE" id="PS50173"/>
    </source>
</evidence>
<comment type="caution">
    <text evidence="5">The sequence shown here is derived from an EMBL/GenBank/DDBJ whole genome shotgun (WGS) entry which is preliminary data.</text>
</comment>
<dbReference type="SUPFAM" id="SSF100879">
    <property type="entry name" value="Lesion bypass DNA polymerase (Y-family), little finger domain"/>
    <property type="match status" value="1"/>
</dbReference>
<accession>A0ABT6I0L5</accession>
<dbReference type="SUPFAM" id="SSF56672">
    <property type="entry name" value="DNA/RNA polymerases"/>
    <property type="match status" value="1"/>
</dbReference>
<evidence type="ECO:0000256" key="3">
    <source>
        <dbReference type="ARBA" id="ARBA00025589"/>
    </source>
</evidence>
<dbReference type="InterPro" id="IPR053848">
    <property type="entry name" value="IMS_HHH_1"/>
</dbReference>
<comment type="similarity">
    <text evidence="1">Belongs to the DNA polymerase type-Y family.</text>
</comment>
<dbReference type="Gene3D" id="3.30.1490.100">
    <property type="entry name" value="DNA polymerase, Y-family, little finger domain"/>
    <property type="match status" value="1"/>
</dbReference>
<dbReference type="InterPro" id="IPR043128">
    <property type="entry name" value="Rev_trsase/Diguanyl_cyclase"/>
</dbReference>
<evidence type="ECO:0000313" key="5">
    <source>
        <dbReference type="EMBL" id="MDH2393739.1"/>
    </source>
</evidence>
<dbReference type="Gene3D" id="1.10.150.20">
    <property type="entry name" value="5' to 3' exonuclease, C-terminal subdomain"/>
    <property type="match status" value="1"/>
</dbReference>
<keyword evidence="6" id="KW-1185">Reference proteome</keyword>
<organism evidence="5 6">
    <name type="scientific">Streptomyces chengmaiensis</name>
    <dbReference type="NCBI Taxonomy" id="3040919"/>
    <lineage>
        <taxon>Bacteria</taxon>
        <taxon>Bacillati</taxon>
        <taxon>Actinomycetota</taxon>
        <taxon>Actinomycetes</taxon>
        <taxon>Kitasatosporales</taxon>
        <taxon>Streptomycetaceae</taxon>
        <taxon>Streptomyces</taxon>
    </lineage>
</organism>
<sequence>MDEQHDQAVGAGSPILHLRCPRDVDPELYRLLLGLVADVTPVVQTLPPSAAVADVSGSVRFFDRDPAELARMIRARALALYGLPVAIGVGPNWTVAAMASREPGRGGVRAVGSSSEAVAAFLHPRPVGELHGIGSAQERTLTTYGVHTIGLLANLPEATVQRVLGGKAGRLLRERARGIDRRRVVPAELPHSAAAQRRFPTDTLAPELVRSALLSLAVELGERLRGRRQAAKAVTLTVTFADRTQLHRSRQLPGGPSAHTDDLRDCAYEMYRALGLQRARVRAVVLRCEQLVDAAAACEQLSFDADREHRLRAEQAIDALNARFGSGTVGPAAS</sequence>
<name>A0ABT6I0L5_9ACTN</name>
<dbReference type="PANTHER" id="PTHR35369:SF2">
    <property type="entry name" value="BLR3025 PROTEIN"/>
    <property type="match status" value="1"/>
</dbReference>
<dbReference type="InterPro" id="IPR050356">
    <property type="entry name" value="SulA_CellDiv_inhibitor"/>
</dbReference>
<dbReference type="Pfam" id="PF21999">
    <property type="entry name" value="IMS_HHH_1"/>
    <property type="match status" value="1"/>
</dbReference>
<evidence type="ECO:0000256" key="2">
    <source>
        <dbReference type="ARBA" id="ARBA00022763"/>
    </source>
</evidence>
<dbReference type="PANTHER" id="PTHR35369">
    <property type="entry name" value="BLR3025 PROTEIN-RELATED"/>
    <property type="match status" value="1"/>
</dbReference>
<dbReference type="InterPro" id="IPR043502">
    <property type="entry name" value="DNA/RNA_pol_sf"/>
</dbReference>
<dbReference type="EMBL" id="JARWBG010000081">
    <property type="protein sequence ID" value="MDH2393739.1"/>
    <property type="molecule type" value="Genomic_DNA"/>
</dbReference>
<dbReference type="Pfam" id="PF11799">
    <property type="entry name" value="IMS_C"/>
    <property type="match status" value="1"/>
</dbReference>
<gene>
    <name evidence="5" type="ORF">QCN29_34255</name>
</gene>
<proteinExistence type="inferred from homology"/>
<dbReference type="InterPro" id="IPR001126">
    <property type="entry name" value="UmuC"/>
</dbReference>
<evidence type="ECO:0000256" key="1">
    <source>
        <dbReference type="ARBA" id="ARBA00010945"/>
    </source>
</evidence>
<dbReference type="Pfam" id="PF00817">
    <property type="entry name" value="IMS"/>
    <property type="match status" value="1"/>
</dbReference>
<dbReference type="Proteomes" id="UP001223144">
    <property type="component" value="Unassembled WGS sequence"/>
</dbReference>
<dbReference type="Gene3D" id="3.30.70.270">
    <property type="match status" value="1"/>
</dbReference>
<dbReference type="PROSITE" id="PS50173">
    <property type="entry name" value="UMUC"/>
    <property type="match status" value="1"/>
</dbReference>
<protein>
    <recommendedName>
        <fullName evidence="4">UmuC domain-containing protein</fullName>
    </recommendedName>
</protein>
<dbReference type="InterPro" id="IPR036775">
    <property type="entry name" value="DNA_pol_Y-fam_lit_finger_sf"/>
</dbReference>